<dbReference type="Gene3D" id="1.10.10.60">
    <property type="entry name" value="Homeodomain-like"/>
    <property type="match status" value="1"/>
</dbReference>
<dbReference type="PRINTS" id="PR00455">
    <property type="entry name" value="HTHTETR"/>
</dbReference>
<evidence type="ECO:0000256" key="3">
    <source>
        <dbReference type="ARBA" id="ARBA00023163"/>
    </source>
</evidence>
<sequence length="205" mass="24109">MSPKVSNEYKHNKKLELLEAAKNIFIKKGYTMATMQDIMDEANVSRGALYSYFSNIDNAFMEVLKFDDQSVLDFFEPNEDDFLWVQLVNWIHKKRLNIQIINQSLLFARAEFFLSSNYIRDKERYSYVRQRYLNLIESIKMFIQSGIAKGEFHPQLSIESIALYFISFLDGLMLNTFQLTSEVTNVDAQIEVFLFTLEKMLCPIK</sequence>
<keyword evidence="1" id="KW-0805">Transcription regulation</keyword>
<dbReference type="PANTHER" id="PTHR47506">
    <property type="entry name" value="TRANSCRIPTIONAL REGULATORY PROTEIN"/>
    <property type="match status" value="1"/>
</dbReference>
<dbReference type="AlphaFoldDB" id="A8MG79"/>
<dbReference type="Pfam" id="PF00440">
    <property type="entry name" value="TetR_N"/>
    <property type="match status" value="1"/>
</dbReference>
<evidence type="ECO:0000256" key="1">
    <source>
        <dbReference type="ARBA" id="ARBA00023015"/>
    </source>
</evidence>
<proteinExistence type="predicted"/>
<name>A8MG79_ALKOO</name>
<dbReference type="EMBL" id="CP000853">
    <property type="protein sequence ID" value="ABW18807.1"/>
    <property type="molecule type" value="Genomic_DNA"/>
</dbReference>
<dbReference type="eggNOG" id="COG1309">
    <property type="taxonomic scope" value="Bacteria"/>
</dbReference>
<keyword evidence="3" id="KW-0804">Transcription</keyword>
<gene>
    <name evidence="6" type="ordered locus">Clos_1262</name>
</gene>
<evidence type="ECO:0000313" key="6">
    <source>
        <dbReference type="EMBL" id="ABW18807.1"/>
    </source>
</evidence>
<dbReference type="HOGENOM" id="CLU_069356_15_12_9"/>
<dbReference type="Pfam" id="PF17922">
    <property type="entry name" value="TetR_C_17"/>
    <property type="match status" value="1"/>
</dbReference>
<keyword evidence="7" id="KW-1185">Reference proteome</keyword>
<dbReference type="KEGG" id="aoe:Clos_1262"/>
<dbReference type="GO" id="GO:0003677">
    <property type="term" value="F:DNA binding"/>
    <property type="evidence" value="ECO:0007669"/>
    <property type="project" value="UniProtKB-UniRule"/>
</dbReference>
<evidence type="ECO:0000256" key="2">
    <source>
        <dbReference type="ARBA" id="ARBA00023125"/>
    </source>
</evidence>
<keyword evidence="2 4" id="KW-0238">DNA-binding</keyword>
<evidence type="ECO:0000259" key="5">
    <source>
        <dbReference type="PROSITE" id="PS50977"/>
    </source>
</evidence>
<dbReference type="PANTHER" id="PTHR47506:SF6">
    <property type="entry name" value="HTH-TYPE TRANSCRIPTIONAL REPRESSOR NEMR"/>
    <property type="match status" value="1"/>
</dbReference>
<dbReference type="InterPro" id="IPR009057">
    <property type="entry name" value="Homeodomain-like_sf"/>
</dbReference>
<reference evidence="7" key="1">
    <citation type="submission" date="2007-10" db="EMBL/GenBank/DDBJ databases">
        <title>Complete genome of Alkaliphilus oremlandii OhILAs.</title>
        <authorList>
            <person name="Copeland A."/>
            <person name="Lucas S."/>
            <person name="Lapidus A."/>
            <person name="Barry K."/>
            <person name="Detter J.C."/>
            <person name="Glavina del Rio T."/>
            <person name="Hammon N."/>
            <person name="Israni S."/>
            <person name="Dalin E."/>
            <person name="Tice H."/>
            <person name="Pitluck S."/>
            <person name="Chain P."/>
            <person name="Malfatti S."/>
            <person name="Shin M."/>
            <person name="Vergez L."/>
            <person name="Schmutz J."/>
            <person name="Larimer F."/>
            <person name="Land M."/>
            <person name="Hauser L."/>
            <person name="Kyrpides N."/>
            <person name="Mikhailova N."/>
            <person name="Stolz J.F."/>
            <person name="Dawson A."/>
            <person name="Fisher E."/>
            <person name="Crable B."/>
            <person name="Perera E."/>
            <person name="Lisak J."/>
            <person name="Ranganathan M."/>
            <person name="Basu P."/>
            <person name="Richardson P."/>
        </authorList>
    </citation>
    <scope>NUCLEOTIDE SEQUENCE [LARGE SCALE GENOMIC DNA]</scope>
    <source>
        <strain evidence="7">OhILAs</strain>
    </source>
</reference>
<organism evidence="6 7">
    <name type="scientific">Alkaliphilus oremlandii (strain OhILAs)</name>
    <name type="common">Clostridium oremlandii (strain OhILAs)</name>
    <dbReference type="NCBI Taxonomy" id="350688"/>
    <lineage>
        <taxon>Bacteria</taxon>
        <taxon>Bacillati</taxon>
        <taxon>Bacillota</taxon>
        <taxon>Clostridia</taxon>
        <taxon>Peptostreptococcales</taxon>
        <taxon>Natronincolaceae</taxon>
        <taxon>Alkaliphilus</taxon>
    </lineage>
</organism>
<dbReference type="OrthoDB" id="9814703at2"/>
<dbReference type="InterPro" id="IPR036271">
    <property type="entry name" value="Tet_transcr_reg_TetR-rel_C_sf"/>
</dbReference>
<dbReference type="SUPFAM" id="SSF48498">
    <property type="entry name" value="Tetracyclin repressor-like, C-terminal domain"/>
    <property type="match status" value="1"/>
</dbReference>
<feature type="domain" description="HTH tetR-type" evidence="5">
    <location>
        <begin position="11"/>
        <end position="71"/>
    </location>
</feature>
<dbReference type="Gene3D" id="1.10.357.10">
    <property type="entry name" value="Tetracycline Repressor, domain 2"/>
    <property type="match status" value="1"/>
</dbReference>
<evidence type="ECO:0000313" key="7">
    <source>
        <dbReference type="Proteomes" id="UP000000269"/>
    </source>
</evidence>
<accession>A8MG79</accession>
<dbReference type="SUPFAM" id="SSF46689">
    <property type="entry name" value="Homeodomain-like"/>
    <property type="match status" value="1"/>
</dbReference>
<dbReference type="InterPro" id="IPR041612">
    <property type="entry name" value="YfiR_C"/>
</dbReference>
<dbReference type="STRING" id="350688.Clos_1262"/>
<dbReference type="InterPro" id="IPR001647">
    <property type="entry name" value="HTH_TetR"/>
</dbReference>
<dbReference type="Proteomes" id="UP000000269">
    <property type="component" value="Chromosome"/>
</dbReference>
<dbReference type="PROSITE" id="PS50977">
    <property type="entry name" value="HTH_TETR_2"/>
    <property type="match status" value="1"/>
</dbReference>
<feature type="DNA-binding region" description="H-T-H motif" evidence="4">
    <location>
        <begin position="34"/>
        <end position="53"/>
    </location>
</feature>
<protein>
    <submittedName>
        <fullName evidence="6">Transcriptional regulator, TetR family</fullName>
    </submittedName>
</protein>
<evidence type="ECO:0000256" key="4">
    <source>
        <dbReference type="PROSITE-ProRule" id="PRU00335"/>
    </source>
</evidence>
<dbReference type="RefSeq" id="WP_012159119.1">
    <property type="nucleotide sequence ID" value="NC_009922.1"/>
</dbReference>